<organism evidence="2 3">
    <name type="scientific">Pleurodeles waltl</name>
    <name type="common">Iberian ribbed newt</name>
    <dbReference type="NCBI Taxonomy" id="8319"/>
    <lineage>
        <taxon>Eukaryota</taxon>
        <taxon>Metazoa</taxon>
        <taxon>Chordata</taxon>
        <taxon>Craniata</taxon>
        <taxon>Vertebrata</taxon>
        <taxon>Euteleostomi</taxon>
        <taxon>Amphibia</taxon>
        <taxon>Batrachia</taxon>
        <taxon>Caudata</taxon>
        <taxon>Salamandroidea</taxon>
        <taxon>Salamandridae</taxon>
        <taxon>Pleurodelinae</taxon>
        <taxon>Pleurodeles</taxon>
    </lineage>
</organism>
<feature type="compositionally biased region" description="Basic and acidic residues" evidence="1">
    <location>
        <begin position="19"/>
        <end position="28"/>
    </location>
</feature>
<protein>
    <submittedName>
        <fullName evidence="2">Uncharacterized protein</fullName>
    </submittedName>
</protein>
<feature type="region of interest" description="Disordered" evidence="1">
    <location>
        <begin position="1"/>
        <end position="91"/>
    </location>
</feature>
<evidence type="ECO:0000256" key="1">
    <source>
        <dbReference type="SAM" id="MobiDB-lite"/>
    </source>
</evidence>
<proteinExistence type="predicted"/>
<reference evidence="2" key="1">
    <citation type="journal article" date="2022" name="bioRxiv">
        <title>Sequencing and chromosome-scale assembly of the giantPleurodeles waltlgenome.</title>
        <authorList>
            <person name="Brown T."/>
            <person name="Elewa A."/>
            <person name="Iarovenko S."/>
            <person name="Subramanian E."/>
            <person name="Araus A.J."/>
            <person name="Petzold A."/>
            <person name="Susuki M."/>
            <person name="Suzuki K.-i.T."/>
            <person name="Hayashi T."/>
            <person name="Toyoda A."/>
            <person name="Oliveira C."/>
            <person name="Osipova E."/>
            <person name="Leigh N.D."/>
            <person name="Simon A."/>
            <person name="Yun M.H."/>
        </authorList>
    </citation>
    <scope>NUCLEOTIDE SEQUENCE</scope>
    <source>
        <strain evidence="2">20211129_DDA</strain>
        <tissue evidence="2">Liver</tissue>
    </source>
</reference>
<keyword evidence="3" id="KW-1185">Reference proteome</keyword>
<evidence type="ECO:0000313" key="3">
    <source>
        <dbReference type="Proteomes" id="UP001066276"/>
    </source>
</evidence>
<name>A0AAV7M439_PLEWA</name>
<feature type="compositionally biased region" description="Basic and acidic residues" evidence="1">
    <location>
        <begin position="82"/>
        <end position="91"/>
    </location>
</feature>
<feature type="compositionally biased region" description="Polar residues" evidence="1">
    <location>
        <begin position="29"/>
        <end position="43"/>
    </location>
</feature>
<gene>
    <name evidence="2" type="ORF">NDU88_003358</name>
</gene>
<dbReference type="Proteomes" id="UP001066276">
    <property type="component" value="Chromosome 10"/>
</dbReference>
<evidence type="ECO:0000313" key="2">
    <source>
        <dbReference type="EMBL" id="KAJ1098242.1"/>
    </source>
</evidence>
<dbReference type="EMBL" id="JANPWB010000014">
    <property type="protein sequence ID" value="KAJ1098242.1"/>
    <property type="molecule type" value="Genomic_DNA"/>
</dbReference>
<accession>A0AAV7M439</accession>
<dbReference type="AlphaFoldDB" id="A0AAV7M439"/>
<sequence>MTESIKSSALCEEREEADAESREQERNRSATSTEQRMTETPSRASRAEPPSVNEWTGARAGHIHGETWLTQTIQSRSSTKQKGKENLKEIF</sequence>
<feature type="compositionally biased region" description="Polar residues" evidence="1">
    <location>
        <begin position="68"/>
        <end position="80"/>
    </location>
</feature>
<comment type="caution">
    <text evidence="2">The sequence shown here is derived from an EMBL/GenBank/DDBJ whole genome shotgun (WGS) entry which is preliminary data.</text>
</comment>